<gene>
    <name evidence="2" type="ORF">EVOR1521_LOCUS29010</name>
</gene>
<feature type="compositionally biased region" description="Low complexity" evidence="1">
    <location>
        <begin position="1130"/>
        <end position="1155"/>
    </location>
</feature>
<sequence length="1180" mass="127281">MQDGGYGGFSTGSYSSAGSFSSAGGYAGGYSTGGFTGGYGGSWTSCEEMYCYGTAYLDNGEVDWDATYAANVTCSTYDKGCPCNEKWELACESYGMKVCISKSEGCYDPFDVTCTDQEQLCKDEWSAYCWDKSWGGCPLYCGAEETYCYRYIYDATGEVNWTAPMTEFCGNVTTGCPCDATWEHKCTDAAYGYSWCNPKSSPCPITCGMDEQVCYTTPYDSEGYPDWTAQGTQSCQSQSSTCPCDPNFEELCDTEWGSYCQTKVYGSCPISCSEDQIYCYETPYDQSGNMDWNGVWKETCASITDGCPCNEQWEKSCGTGWCIPKWDSCPIDCGDNIMCYHYSGNQSCATSAGCTCEADEYSCQDSIGKYECYAKEWYPDGCPVVCTVDQLYCSTVGFDVSGYMTWSTFCKDRTSEDDWDCPVECDTTSAKKCGTGMNAYCISSSDECPAECTSQEQLCWVADYDAQGSYVTGSDRCAPADQECPCGANSVKCSMDGWSYCESTYYGCPVICGADEKSCYPVSFTPEGEYATWAHEHMLDWQTPVTESCVANTETCPCGANAKPCKWTDEYGYELEECFPDAWSCPVSCKAEQKKCYKTDYNATGYPTMYSETCVDQGTSCPCGTHSQKCHDPYMNEDLCYPTWDFWMNTRYTCPVYCKDNEDYCYVPSYDAQGDWISTKETCVPSGQKCDCSQGQNAFECTFSDPWYGSWSECLPKVGGYCPVTCPEGKVACDMVVDYLPNGTSLGYFQPPEQCADSFDKCPCGKEAERCNMVGCRPASEGCPITCTAEQKKCYLTDFSDAGSRISDREVCVASDATCPCGKNTAKCPGSDVCVLPSEKALICPCKESEEVCTVPNYDTYGKITDWETTCAKSGKACPCGKNTVSCPDPNDAENNLCSPKFYHKKCPVPCTVDQIQAGNATCFQTNLDSSGNFESETVTCLPPGEKCSPGKNMKRCPSGAVLPAASKCVNLYGTSNATAVDATQKETTTVYITLTGTSDKAAANSDTSRIKLNSALQLPADLVSTMSIATASSRRLSGRQLAEAKPILAFTVSNTGKSSVSPSAVGEQLKQMVTSSNPELTKAVNSVGSIDAKAGVNVDQSSKKVVTRTQTAKDKRAAQAGITTVAATTSKAQTASASTTSSTAGSTGSIPGSGQVDSGQASKKVSALALLAALVAAYA</sequence>
<dbReference type="AlphaFoldDB" id="A0AA36NHS3"/>
<feature type="region of interest" description="Disordered" evidence="1">
    <location>
        <begin position="1130"/>
        <end position="1159"/>
    </location>
</feature>
<evidence type="ECO:0000313" key="3">
    <source>
        <dbReference type="Proteomes" id="UP001178507"/>
    </source>
</evidence>
<evidence type="ECO:0000313" key="2">
    <source>
        <dbReference type="EMBL" id="CAJ1407269.1"/>
    </source>
</evidence>
<protein>
    <submittedName>
        <fullName evidence="2">Uncharacterized protein</fullName>
    </submittedName>
</protein>
<keyword evidence="3" id="KW-1185">Reference proteome</keyword>
<accession>A0AA36NHS3</accession>
<evidence type="ECO:0000256" key="1">
    <source>
        <dbReference type="SAM" id="MobiDB-lite"/>
    </source>
</evidence>
<comment type="caution">
    <text evidence="2">The sequence shown here is derived from an EMBL/GenBank/DDBJ whole genome shotgun (WGS) entry which is preliminary data.</text>
</comment>
<dbReference type="Proteomes" id="UP001178507">
    <property type="component" value="Unassembled WGS sequence"/>
</dbReference>
<name>A0AA36NHS3_9DINO</name>
<reference evidence="2" key="1">
    <citation type="submission" date="2023-08" db="EMBL/GenBank/DDBJ databases">
        <authorList>
            <person name="Chen Y."/>
            <person name="Shah S."/>
            <person name="Dougan E. K."/>
            <person name="Thang M."/>
            <person name="Chan C."/>
        </authorList>
    </citation>
    <scope>NUCLEOTIDE SEQUENCE</scope>
</reference>
<proteinExistence type="predicted"/>
<organism evidence="2 3">
    <name type="scientific">Effrenium voratum</name>
    <dbReference type="NCBI Taxonomy" id="2562239"/>
    <lineage>
        <taxon>Eukaryota</taxon>
        <taxon>Sar</taxon>
        <taxon>Alveolata</taxon>
        <taxon>Dinophyceae</taxon>
        <taxon>Suessiales</taxon>
        <taxon>Symbiodiniaceae</taxon>
        <taxon>Effrenium</taxon>
    </lineage>
</organism>
<dbReference type="EMBL" id="CAUJNA010003664">
    <property type="protein sequence ID" value="CAJ1407269.1"/>
    <property type="molecule type" value="Genomic_DNA"/>
</dbReference>